<keyword evidence="3" id="KW-1185">Reference proteome</keyword>
<feature type="region of interest" description="Disordered" evidence="1">
    <location>
        <begin position="1"/>
        <end position="49"/>
    </location>
</feature>
<feature type="compositionally biased region" description="Basic and acidic residues" evidence="1">
    <location>
        <begin position="26"/>
        <end position="35"/>
    </location>
</feature>
<evidence type="ECO:0000313" key="2">
    <source>
        <dbReference type="EMBL" id="KAK7502147.1"/>
    </source>
</evidence>
<name>A0ABD0LS38_9CAEN</name>
<proteinExistence type="predicted"/>
<protein>
    <submittedName>
        <fullName evidence="2">Uncharacterized protein</fullName>
    </submittedName>
</protein>
<dbReference type="AlphaFoldDB" id="A0ABD0LS38"/>
<dbReference type="EMBL" id="JACVVK020000027">
    <property type="protein sequence ID" value="KAK7502147.1"/>
    <property type="molecule type" value="Genomic_DNA"/>
</dbReference>
<comment type="caution">
    <text evidence="2">The sequence shown here is derived from an EMBL/GenBank/DDBJ whole genome shotgun (WGS) entry which is preliminary data.</text>
</comment>
<evidence type="ECO:0000313" key="3">
    <source>
        <dbReference type="Proteomes" id="UP001519460"/>
    </source>
</evidence>
<organism evidence="2 3">
    <name type="scientific">Batillaria attramentaria</name>
    <dbReference type="NCBI Taxonomy" id="370345"/>
    <lineage>
        <taxon>Eukaryota</taxon>
        <taxon>Metazoa</taxon>
        <taxon>Spiralia</taxon>
        <taxon>Lophotrochozoa</taxon>
        <taxon>Mollusca</taxon>
        <taxon>Gastropoda</taxon>
        <taxon>Caenogastropoda</taxon>
        <taxon>Sorbeoconcha</taxon>
        <taxon>Cerithioidea</taxon>
        <taxon>Batillariidae</taxon>
        <taxon>Batillaria</taxon>
    </lineage>
</organism>
<sequence length="91" mass="9893">MQEGANSPNRLCKSDAKSRLAGGETQAERKFHVESRTSALRRQTDSAHNVVTLKHELDSNTAERPNESYGPTVLPGIRDIGAWLYVGLSGG</sequence>
<reference evidence="2 3" key="1">
    <citation type="journal article" date="2023" name="Sci. Data">
        <title>Genome assembly of the Korean intertidal mud-creeper Batillaria attramentaria.</title>
        <authorList>
            <person name="Patra A.K."/>
            <person name="Ho P.T."/>
            <person name="Jun S."/>
            <person name="Lee S.J."/>
            <person name="Kim Y."/>
            <person name="Won Y.J."/>
        </authorList>
    </citation>
    <scope>NUCLEOTIDE SEQUENCE [LARGE SCALE GENOMIC DNA]</scope>
    <source>
        <strain evidence="2">Wonlab-2016</strain>
    </source>
</reference>
<evidence type="ECO:0000256" key="1">
    <source>
        <dbReference type="SAM" id="MobiDB-lite"/>
    </source>
</evidence>
<dbReference type="Proteomes" id="UP001519460">
    <property type="component" value="Unassembled WGS sequence"/>
</dbReference>
<gene>
    <name evidence="2" type="ORF">BaRGS_00006511</name>
</gene>
<accession>A0ABD0LS38</accession>
<feature type="compositionally biased region" description="Polar residues" evidence="1">
    <location>
        <begin position="36"/>
        <end position="49"/>
    </location>
</feature>